<dbReference type="CDD" id="cd00610">
    <property type="entry name" value="OAT_like"/>
    <property type="match status" value="1"/>
</dbReference>
<dbReference type="AlphaFoldDB" id="V9TSG8"/>
<feature type="binding site" evidence="4">
    <location>
        <begin position="105"/>
        <end position="106"/>
    </location>
    <ligand>
        <name>pyridoxal 5'-phosphate</name>
        <dbReference type="ChEBI" id="CHEBI:597326"/>
    </ligand>
</feature>
<dbReference type="HAMAP" id="MF_01107">
    <property type="entry name" value="ArgD_aminotrans_3"/>
    <property type="match status" value="1"/>
</dbReference>
<dbReference type="PATRIC" id="fig|1401328.3.peg.300"/>
<dbReference type="EMBL" id="CP006745">
    <property type="protein sequence ID" value="AHC73536.1"/>
    <property type="molecule type" value="Genomic_DNA"/>
</dbReference>
<keyword evidence="6" id="KW-1185">Reference proteome</keyword>
<dbReference type="RefSeq" id="WP_227028688.1">
    <property type="nucleotide sequence ID" value="NZ_CP006745.1"/>
</dbReference>
<dbReference type="FunFam" id="3.40.640.10:FF:000004">
    <property type="entry name" value="Acetylornithine aminotransferase"/>
    <property type="match status" value="1"/>
</dbReference>
<feature type="modified residue" description="N6-(pyridoxal phosphate)lysine" evidence="4">
    <location>
        <position position="253"/>
    </location>
</feature>
<feature type="binding site" evidence="4">
    <location>
        <position position="141"/>
    </location>
    <ligand>
        <name>N(2)-acetyl-L-ornithine</name>
        <dbReference type="ChEBI" id="CHEBI:57805"/>
    </ligand>
</feature>
<comment type="subcellular location">
    <subcellularLocation>
        <location evidence="4">Cytoplasm</location>
    </subcellularLocation>
</comment>
<dbReference type="HOGENOM" id="CLU_016922_10_1_5"/>
<dbReference type="GO" id="GO:0005737">
    <property type="term" value="C:cytoplasm"/>
    <property type="evidence" value="ECO:0007669"/>
    <property type="project" value="UniProtKB-SubCell"/>
</dbReference>
<dbReference type="GO" id="GO:0042802">
    <property type="term" value="F:identical protein binding"/>
    <property type="evidence" value="ECO:0007669"/>
    <property type="project" value="TreeGrafter"/>
</dbReference>
<dbReference type="PANTHER" id="PTHR11986">
    <property type="entry name" value="AMINOTRANSFERASE CLASS III"/>
    <property type="match status" value="1"/>
</dbReference>
<dbReference type="Gene3D" id="3.90.1150.10">
    <property type="entry name" value="Aspartate Aminotransferase, domain 1"/>
    <property type="match status" value="1"/>
</dbReference>
<comment type="pathway">
    <text evidence="4">Amino-acid biosynthesis; L-arginine biosynthesis; N(2)-acetyl-L-ornithine from L-glutamate: step 4/4.</text>
</comment>
<evidence type="ECO:0000313" key="6">
    <source>
        <dbReference type="Proteomes" id="UP000018700"/>
    </source>
</evidence>
<dbReference type="KEGG" id="efk:P856_311"/>
<keyword evidence="4" id="KW-0055">Arginine biosynthesis</keyword>
<dbReference type="SUPFAM" id="SSF53383">
    <property type="entry name" value="PLP-dependent transferases"/>
    <property type="match status" value="1"/>
</dbReference>
<keyword evidence="4" id="KW-0963">Cytoplasm</keyword>
<feature type="binding site" evidence="4">
    <location>
        <position position="282"/>
    </location>
    <ligand>
        <name>pyridoxal 5'-phosphate</name>
        <dbReference type="ChEBI" id="CHEBI:597326"/>
    </ligand>
</feature>
<keyword evidence="3 4" id="KW-0663">Pyridoxal phosphate</keyword>
<dbReference type="GO" id="GO:0006526">
    <property type="term" value="P:L-arginine biosynthetic process"/>
    <property type="evidence" value="ECO:0007669"/>
    <property type="project" value="UniProtKB-UniRule"/>
</dbReference>
<dbReference type="PIRSF" id="PIRSF000521">
    <property type="entry name" value="Transaminase_4ab_Lys_Orn"/>
    <property type="match status" value="1"/>
</dbReference>
<keyword evidence="1 4" id="KW-0032">Aminotransferase</keyword>
<dbReference type="InterPro" id="IPR004636">
    <property type="entry name" value="AcOrn/SuccOrn_fam"/>
</dbReference>
<dbReference type="InterPro" id="IPR049704">
    <property type="entry name" value="Aminotrans_3_PPA_site"/>
</dbReference>
<organism evidence="5 6">
    <name type="scientific">Candidatus Endolissoclinum faulkneri L5</name>
    <dbReference type="NCBI Taxonomy" id="1401328"/>
    <lineage>
        <taxon>Bacteria</taxon>
        <taxon>Pseudomonadati</taxon>
        <taxon>Pseudomonadota</taxon>
        <taxon>Alphaproteobacteria</taxon>
        <taxon>Rhodospirillales</taxon>
        <taxon>Rhodospirillaceae</taxon>
        <taxon>Candidatus Endolissoclinum</taxon>
    </lineage>
</organism>
<name>V9TSG8_9PROT</name>
<dbReference type="STRING" id="1401328.P856_311"/>
<comment type="catalytic activity">
    <reaction evidence="4">
        <text>N(2)-acetyl-L-ornithine + 2-oxoglutarate = N-acetyl-L-glutamate 5-semialdehyde + L-glutamate</text>
        <dbReference type="Rhea" id="RHEA:18049"/>
        <dbReference type="ChEBI" id="CHEBI:16810"/>
        <dbReference type="ChEBI" id="CHEBI:29123"/>
        <dbReference type="ChEBI" id="CHEBI:29985"/>
        <dbReference type="ChEBI" id="CHEBI:57805"/>
        <dbReference type="EC" id="2.6.1.11"/>
    </reaction>
</comment>
<accession>V9TSG8</accession>
<keyword evidence="2 4" id="KW-0808">Transferase</keyword>
<dbReference type="InterPro" id="IPR050103">
    <property type="entry name" value="Class-III_PLP-dep_AT"/>
</dbReference>
<proteinExistence type="inferred from homology"/>
<feature type="binding site" evidence="4">
    <location>
        <begin position="224"/>
        <end position="227"/>
    </location>
    <ligand>
        <name>pyridoxal 5'-phosphate</name>
        <dbReference type="ChEBI" id="CHEBI:597326"/>
    </ligand>
</feature>
<feature type="binding site" evidence="4">
    <location>
        <position position="138"/>
    </location>
    <ligand>
        <name>pyridoxal 5'-phosphate</name>
        <dbReference type="ChEBI" id="CHEBI:597326"/>
    </ligand>
</feature>
<dbReference type="InterPro" id="IPR005814">
    <property type="entry name" value="Aminotrans_3"/>
</dbReference>
<dbReference type="Pfam" id="PF00202">
    <property type="entry name" value="Aminotran_3"/>
    <property type="match status" value="1"/>
</dbReference>
<comment type="cofactor">
    <cofactor evidence="4">
        <name>pyridoxal 5'-phosphate</name>
        <dbReference type="ChEBI" id="CHEBI:597326"/>
    </cofactor>
    <text evidence="4">Binds 1 pyridoxal phosphate per subunit.</text>
</comment>
<dbReference type="EC" id="2.6.1.11" evidence="4"/>
<evidence type="ECO:0000256" key="4">
    <source>
        <dbReference type="HAMAP-Rule" id="MF_01107"/>
    </source>
</evidence>
<dbReference type="InterPro" id="IPR015422">
    <property type="entry name" value="PyrdxlP-dep_Trfase_small"/>
</dbReference>
<dbReference type="eggNOG" id="COG4992">
    <property type="taxonomic scope" value="Bacteria"/>
</dbReference>
<dbReference type="NCBIfam" id="TIGR00707">
    <property type="entry name" value="argD"/>
    <property type="match status" value="1"/>
</dbReference>
<dbReference type="Gene3D" id="3.40.640.10">
    <property type="entry name" value="Type I PLP-dependent aspartate aminotransferase-like (Major domain)"/>
    <property type="match status" value="1"/>
</dbReference>
<comment type="subunit">
    <text evidence="4">Homodimer.</text>
</comment>
<reference evidence="5 6" key="1">
    <citation type="journal article" date="2013" name="PLoS ONE">
        <title>Bacterial endosymbiosis in a chordate host: long-term co-evolution and conservation of secondary metabolism.</title>
        <authorList>
            <person name="Kwan J.C."/>
            <person name="Schmidt E.W."/>
        </authorList>
    </citation>
    <scope>NUCLEOTIDE SEQUENCE [LARGE SCALE GENOMIC DNA]</scope>
    <source>
        <strain evidence="6">faulkneri L5</strain>
    </source>
</reference>
<comment type="miscellaneous">
    <text evidence="4">May also have succinyldiaminopimelate aminotransferase activity, thus carrying out the corresponding step in lysine biosynthesis.</text>
</comment>
<comment type="similarity">
    <text evidence="4">Belongs to the class-III pyridoxal-phosphate-dependent aminotransferase family. ArgD subfamily.</text>
</comment>
<dbReference type="PROSITE" id="PS00600">
    <property type="entry name" value="AA_TRANSFER_CLASS_3"/>
    <property type="match status" value="1"/>
</dbReference>
<dbReference type="InterPro" id="IPR015421">
    <property type="entry name" value="PyrdxlP-dep_Trfase_major"/>
</dbReference>
<gene>
    <name evidence="4 5" type="primary">argD</name>
    <name evidence="5" type="ORF">P856_311</name>
</gene>
<dbReference type="UniPathway" id="UPA00068">
    <property type="reaction ID" value="UER00109"/>
</dbReference>
<evidence type="ECO:0000256" key="3">
    <source>
        <dbReference type="ARBA" id="ARBA00022898"/>
    </source>
</evidence>
<dbReference type="Proteomes" id="UP000018700">
    <property type="component" value="Chromosome"/>
</dbReference>
<protein>
    <recommendedName>
        <fullName evidence="4">Acetylornithine aminotransferase</fullName>
        <shortName evidence="4">ACOAT</shortName>
        <ecNumber evidence="4">2.6.1.11</ecNumber>
    </recommendedName>
</protein>
<keyword evidence="4" id="KW-0028">Amino-acid biosynthesis</keyword>
<evidence type="ECO:0000313" key="5">
    <source>
        <dbReference type="EMBL" id="AHC73536.1"/>
    </source>
</evidence>
<evidence type="ECO:0000256" key="2">
    <source>
        <dbReference type="ARBA" id="ARBA00022679"/>
    </source>
</evidence>
<dbReference type="PANTHER" id="PTHR11986:SF113">
    <property type="entry name" value="SUCCINYLORNITHINE TRANSAMINASE"/>
    <property type="match status" value="1"/>
</dbReference>
<feature type="binding site" evidence="4">
    <location>
        <position position="281"/>
    </location>
    <ligand>
        <name>N(2)-acetyl-L-ornithine</name>
        <dbReference type="ChEBI" id="CHEBI:57805"/>
    </ligand>
</feature>
<dbReference type="NCBIfam" id="NF002325">
    <property type="entry name" value="PRK01278.1"/>
    <property type="match status" value="1"/>
</dbReference>
<dbReference type="GO" id="GO:0003992">
    <property type="term" value="F:N2-acetyl-L-ornithine:2-oxoglutarate 5-aminotransferase activity"/>
    <property type="evidence" value="ECO:0007669"/>
    <property type="project" value="UniProtKB-UniRule"/>
</dbReference>
<dbReference type="InterPro" id="IPR015424">
    <property type="entry name" value="PyrdxlP-dep_Trfase"/>
</dbReference>
<dbReference type="GO" id="GO:0030170">
    <property type="term" value="F:pyridoxal phosphate binding"/>
    <property type="evidence" value="ECO:0007669"/>
    <property type="project" value="InterPro"/>
</dbReference>
<sequence length="403" mass="43904">MDRNEVLSIVVTSVMPTYGRANIAFEWGEGPYLYSTDGRKFLDFASGIATNSLGHSHPDLVKVISDQAAKLIHVSNLYRIPEQEQLADKLIATSFADTVFFCNSGAESLEGSIKLARRYQFHVGKPQRTKVICCKNAFHGRTLGTMSATYKEEYREGFGPRVQGFTHVAFGDLEEMRDAAASEDVAAILVEPIQGEGGIFVASHEYLQALRNIADEFGLMLVFDEVQCGMGRIGKLWAYEWSGTTPDIMASAKGLGGGFPVGAVMASEKAASGMKPGLHGSTYGGNPLAMVAAKTVLDIISETSFLEHTTKTSAFLRRQLDKIVNKYRCVVEEVRGLGFLIGLKCIVSSRDLQLALRKNGLLTVLSDDNVLRVLPPLIIDDNHVLEAVSMIDSACADLARRVT</sequence>
<evidence type="ECO:0000256" key="1">
    <source>
        <dbReference type="ARBA" id="ARBA00022576"/>
    </source>
</evidence>